<keyword evidence="3" id="KW-1185">Reference proteome</keyword>
<reference evidence="3" key="1">
    <citation type="journal article" date="2019" name="Int. J. Syst. Evol. Microbiol.">
        <title>The Global Catalogue of Microorganisms (GCM) 10K type strain sequencing project: providing services to taxonomists for standard genome sequencing and annotation.</title>
        <authorList>
            <consortium name="The Broad Institute Genomics Platform"/>
            <consortium name="The Broad Institute Genome Sequencing Center for Infectious Disease"/>
            <person name="Wu L."/>
            <person name="Ma J."/>
        </authorList>
    </citation>
    <scope>NUCLEOTIDE SEQUENCE [LARGE SCALE GENOMIC DNA]</scope>
    <source>
        <strain evidence="3">JCM 17338</strain>
    </source>
</reference>
<keyword evidence="1" id="KW-0812">Transmembrane</keyword>
<proteinExistence type="predicted"/>
<dbReference type="RefSeq" id="WP_344770016.1">
    <property type="nucleotide sequence ID" value="NZ_BAABAK010000021.1"/>
</dbReference>
<gene>
    <name evidence="2" type="ORF">GCM10022246_40590</name>
</gene>
<dbReference type="Proteomes" id="UP001501081">
    <property type="component" value="Unassembled WGS sequence"/>
</dbReference>
<feature type="transmembrane region" description="Helical" evidence="1">
    <location>
        <begin position="43"/>
        <end position="63"/>
    </location>
</feature>
<comment type="caution">
    <text evidence="2">The sequence shown here is derived from an EMBL/GenBank/DDBJ whole genome shotgun (WGS) entry which is preliminary data.</text>
</comment>
<evidence type="ECO:0000313" key="2">
    <source>
        <dbReference type="EMBL" id="GAA3984766.1"/>
    </source>
</evidence>
<feature type="transmembrane region" description="Helical" evidence="1">
    <location>
        <begin position="16"/>
        <end position="37"/>
    </location>
</feature>
<name>A0ABP7QMU2_9SPHI</name>
<keyword evidence="1" id="KW-1133">Transmembrane helix</keyword>
<protein>
    <submittedName>
        <fullName evidence="2">Uncharacterized protein</fullName>
    </submittedName>
</protein>
<dbReference type="EMBL" id="BAABAK010000021">
    <property type="protein sequence ID" value="GAA3984766.1"/>
    <property type="molecule type" value="Genomic_DNA"/>
</dbReference>
<sequence length="103" mass="11429">MENLPSQIQKEKNSNLSIALIVLNIFLAIILSTTIGKDRDPDGVMFIIVLSISSTVLLGGYAFTYHGKGYRWAKIVFGILLVISIAVLGLLWYVWQLGKGFKN</sequence>
<accession>A0ABP7QMU2</accession>
<keyword evidence="1" id="KW-0472">Membrane</keyword>
<organism evidence="2 3">
    <name type="scientific">Pedobacter ginsengiterrae</name>
    <dbReference type="NCBI Taxonomy" id="871696"/>
    <lineage>
        <taxon>Bacteria</taxon>
        <taxon>Pseudomonadati</taxon>
        <taxon>Bacteroidota</taxon>
        <taxon>Sphingobacteriia</taxon>
        <taxon>Sphingobacteriales</taxon>
        <taxon>Sphingobacteriaceae</taxon>
        <taxon>Pedobacter</taxon>
    </lineage>
</organism>
<feature type="transmembrane region" description="Helical" evidence="1">
    <location>
        <begin position="75"/>
        <end position="95"/>
    </location>
</feature>
<evidence type="ECO:0000313" key="3">
    <source>
        <dbReference type="Proteomes" id="UP001501081"/>
    </source>
</evidence>
<evidence type="ECO:0000256" key="1">
    <source>
        <dbReference type="SAM" id="Phobius"/>
    </source>
</evidence>